<dbReference type="RefSeq" id="WP_210654320.1">
    <property type="nucleotide sequence ID" value="NZ_JAGKQQ010000001.1"/>
</dbReference>
<dbReference type="Gene3D" id="1.10.10.1400">
    <property type="entry name" value="Terminase, small subunit, N-terminal DNA-binding domain, HTH motif"/>
    <property type="match status" value="1"/>
</dbReference>
<name>A0ABS5BSQ4_9BACT</name>
<evidence type="ECO:0000313" key="1">
    <source>
        <dbReference type="EMBL" id="MBP3956300.1"/>
    </source>
</evidence>
<dbReference type="InterPro" id="IPR038713">
    <property type="entry name" value="Terminase_Gp1_N_sf"/>
</dbReference>
<dbReference type="EMBL" id="JAGKQQ010000001">
    <property type="protein sequence ID" value="MBP3956300.1"/>
    <property type="molecule type" value="Genomic_DNA"/>
</dbReference>
<dbReference type="Proteomes" id="UP000676565">
    <property type="component" value="Unassembled WGS sequence"/>
</dbReference>
<comment type="caution">
    <text evidence="1">The sequence shown here is derived from an EMBL/GenBank/DDBJ whole genome shotgun (WGS) entry which is preliminary data.</text>
</comment>
<sequence length="140" mass="15353">MRHETFCLEYAIDLNGSAAYRRAFPKVRTDDAARTGAAKLLAKVSVRERVAELQLTRAEHTGTTQEWVLERLKREAEFEGKGASHAARVSALALVMKYLGMFKQGPAPARAPIDLSKIPDDLKRALLAGLRAVRGVGPPD</sequence>
<keyword evidence="2" id="KW-1185">Reference proteome</keyword>
<dbReference type="InterPro" id="IPR005335">
    <property type="entry name" value="Terminase_ssu"/>
</dbReference>
<gene>
    <name evidence="1" type="ORF">J8F10_13500</name>
</gene>
<proteinExistence type="predicted"/>
<protein>
    <submittedName>
        <fullName evidence="1">Terminase small subunit</fullName>
    </submittedName>
</protein>
<accession>A0ABS5BSQ4</accession>
<organism evidence="1 2">
    <name type="scientific">Gemmata palustris</name>
    <dbReference type="NCBI Taxonomy" id="2822762"/>
    <lineage>
        <taxon>Bacteria</taxon>
        <taxon>Pseudomonadati</taxon>
        <taxon>Planctomycetota</taxon>
        <taxon>Planctomycetia</taxon>
        <taxon>Gemmatales</taxon>
        <taxon>Gemmataceae</taxon>
        <taxon>Gemmata</taxon>
    </lineage>
</organism>
<reference evidence="1 2" key="1">
    <citation type="submission" date="2021-04" db="EMBL/GenBank/DDBJ databases">
        <authorList>
            <person name="Ivanova A."/>
        </authorList>
    </citation>
    <scope>NUCLEOTIDE SEQUENCE [LARGE SCALE GENOMIC DNA]</scope>
    <source>
        <strain evidence="1 2">G18</strain>
    </source>
</reference>
<dbReference type="Pfam" id="PF03592">
    <property type="entry name" value="Terminase_2"/>
    <property type="match status" value="1"/>
</dbReference>
<evidence type="ECO:0000313" key="2">
    <source>
        <dbReference type="Proteomes" id="UP000676565"/>
    </source>
</evidence>